<evidence type="ECO:0000256" key="6">
    <source>
        <dbReference type="ARBA" id="ARBA00023242"/>
    </source>
</evidence>
<dbReference type="InterPro" id="IPR013260">
    <property type="entry name" value="mRNA_splic_SYF2"/>
</dbReference>
<dbReference type="AlphaFoldDB" id="A0A1W0ACI8"/>
<feature type="compositionally biased region" description="Basic and acidic residues" evidence="8">
    <location>
        <begin position="59"/>
        <end position="75"/>
    </location>
</feature>
<feature type="region of interest" description="Disordered" evidence="8">
    <location>
        <begin position="45"/>
        <end position="75"/>
    </location>
</feature>
<keyword evidence="6 7" id="KW-0539">Nucleus</keyword>
<evidence type="ECO:0000256" key="7">
    <source>
        <dbReference type="RuleBase" id="RU367148"/>
    </source>
</evidence>
<comment type="similarity">
    <text evidence="2 7">Belongs to the SYF2 family.</text>
</comment>
<dbReference type="GO" id="GO:0000974">
    <property type="term" value="C:Prp19 complex"/>
    <property type="evidence" value="ECO:0007669"/>
    <property type="project" value="TreeGrafter"/>
</dbReference>
<gene>
    <name evidence="9" type="ORF">THRCLA_00017</name>
</gene>
<evidence type="ECO:0000313" key="10">
    <source>
        <dbReference type="Proteomes" id="UP000243217"/>
    </source>
</evidence>
<dbReference type="Pfam" id="PF08231">
    <property type="entry name" value="SYF2"/>
    <property type="match status" value="1"/>
</dbReference>
<keyword evidence="4 7" id="KW-0747">Spliceosome</keyword>
<evidence type="ECO:0000256" key="8">
    <source>
        <dbReference type="SAM" id="MobiDB-lite"/>
    </source>
</evidence>
<dbReference type="PANTHER" id="PTHR13264">
    <property type="entry name" value="GCIP-INTERACTING PROTEIN P29"/>
    <property type="match status" value="1"/>
</dbReference>
<reference evidence="9 10" key="1">
    <citation type="journal article" date="2014" name="Genome Biol. Evol.">
        <title>The secreted proteins of Achlya hypogyna and Thraustotheca clavata identify the ancestral oomycete secretome and reveal gene acquisitions by horizontal gene transfer.</title>
        <authorList>
            <person name="Misner I."/>
            <person name="Blouin N."/>
            <person name="Leonard G."/>
            <person name="Richards T.A."/>
            <person name="Lane C.E."/>
        </authorList>
    </citation>
    <scope>NUCLEOTIDE SEQUENCE [LARGE SCALE GENOMIC DNA]</scope>
    <source>
        <strain evidence="9 10">ATCC 34112</strain>
    </source>
</reference>
<dbReference type="OrthoDB" id="199717at2759"/>
<comment type="subunit">
    <text evidence="7">May be part of a spliceosome complex.</text>
</comment>
<dbReference type="STRING" id="74557.A0A1W0ACI8"/>
<comment type="subcellular location">
    <subcellularLocation>
        <location evidence="1 7">Nucleus</location>
    </subcellularLocation>
</comment>
<keyword evidence="10" id="KW-1185">Reference proteome</keyword>
<protein>
    <recommendedName>
        <fullName evidence="7">Pre-mRNA-splicing factor SYF2</fullName>
    </recommendedName>
</protein>
<evidence type="ECO:0000313" key="9">
    <source>
        <dbReference type="EMBL" id="OQS08003.1"/>
    </source>
</evidence>
<comment type="function">
    <text evidence="7">Involved in pre-mRNA splicing.</text>
</comment>
<evidence type="ECO:0000256" key="1">
    <source>
        <dbReference type="ARBA" id="ARBA00004123"/>
    </source>
</evidence>
<organism evidence="9 10">
    <name type="scientific">Thraustotheca clavata</name>
    <dbReference type="NCBI Taxonomy" id="74557"/>
    <lineage>
        <taxon>Eukaryota</taxon>
        <taxon>Sar</taxon>
        <taxon>Stramenopiles</taxon>
        <taxon>Oomycota</taxon>
        <taxon>Saprolegniomycetes</taxon>
        <taxon>Saprolegniales</taxon>
        <taxon>Achlyaceae</taxon>
        <taxon>Thraustotheca</taxon>
    </lineage>
</organism>
<keyword evidence="5 7" id="KW-0508">mRNA splicing</keyword>
<keyword evidence="3 7" id="KW-0507">mRNA processing</keyword>
<dbReference type="GO" id="GO:0071013">
    <property type="term" value="C:catalytic step 2 spliceosome"/>
    <property type="evidence" value="ECO:0007669"/>
    <property type="project" value="TreeGrafter"/>
</dbReference>
<dbReference type="GO" id="GO:0000398">
    <property type="term" value="P:mRNA splicing, via spliceosome"/>
    <property type="evidence" value="ECO:0007669"/>
    <property type="project" value="UniProtKB-UniRule"/>
</dbReference>
<comment type="caution">
    <text evidence="9">The sequence shown here is derived from an EMBL/GenBank/DDBJ whole genome shotgun (WGS) entry which is preliminary data.</text>
</comment>
<dbReference type="PANTHER" id="PTHR13264:SF5">
    <property type="entry name" value="PRE-MRNA-SPLICING FACTOR SYF2"/>
    <property type="match status" value="1"/>
</dbReference>
<accession>A0A1W0ACI8</accession>
<dbReference type="GO" id="GO:0071014">
    <property type="term" value="C:post-mRNA release spliceosomal complex"/>
    <property type="evidence" value="ECO:0007669"/>
    <property type="project" value="TreeGrafter"/>
</dbReference>
<dbReference type="Proteomes" id="UP000243217">
    <property type="component" value="Unassembled WGS sequence"/>
</dbReference>
<sequence length="219" mass="25597">MEEKRMEEEVLDETSMEMTPAQRKLFEIRMKMNAGRKQTKALVEEEHKKAQLPANKAKKLVENEDMPKKRAPEEKVKAYLNDTVLDAAGKSKKAQKKDKQKAAFGWDVFNQDSLYKGYKKRLNVLPEAKDKPAIAQEAYDPLEYGRQDKVSEEGVERMVAELEHRAQARQKFSRRRQFREGEDVDFINERNRVFNKKAARAFDKYTVEIKQNLERGTAI</sequence>
<evidence type="ECO:0000256" key="3">
    <source>
        <dbReference type="ARBA" id="ARBA00022664"/>
    </source>
</evidence>
<dbReference type="EMBL" id="JNBS01000011">
    <property type="protein sequence ID" value="OQS08003.1"/>
    <property type="molecule type" value="Genomic_DNA"/>
</dbReference>
<evidence type="ECO:0000256" key="4">
    <source>
        <dbReference type="ARBA" id="ARBA00022728"/>
    </source>
</evidence>
<proteinExistence type="inferred from homology"/>
<name>A0A1W0ACI8_9STRA</name>
<evidence type="ECO:0000256" key="5">
    <source>
        <dbReference type="ARBA" id="ARBA00023187"/>
    </source>
</evidence>
<evidence type="ECO:0000256" key="2">
    <source>
        <dbReference type="ARBA" id="ARBA00010028"/>
    </source>
</evidence>